<evidence type="ECO:0000313" key="2">
    <source>
        <dbReference type="Proteomes" id="UP000032458"/>
    </source>
</evidence>
<organism evidence="1 2">
    <name type="scientific">Streptomyces natalensis ATCC 27448</name>
    <dbReference type="NCBI Taxonomy" id="1240678"/>
    <lineage>
        <taxon>Bacteria</taxon>
        <taxon>Bacillati</taxon>
        <taxon>Actinomycetota</taxon>
        <taxon>Actinomycetes</taxon>
        <taxon>Kitasatosporales</taxon>
        <taxon>Streptomycetaceae</taxon>
        <taxon>Streptomyces</taxon>
    </lineage>
</organism>
<evidence type="ECO:0000313" key="1">
    <source>
        <dbReference type="EMBL" id="KIZ15650.1"/>
    </source>
</evidence>
<sequence>MTTCQRTIPTQVPRWLGPGALALDTNTGWAGVIQLFRDDRGSISIDAVGHPTHAILRPVGGLGASWRAALAHLKKPEGTR</sequence>
<protein>
    <submittedName>
        <fullName evidence="1">Uncharacterized protein</fullName>
    </submittedName>
</protein>
<reference evidence="1 2" key="1">
    <citation type="submission" date="2014-09" db="EMBL/GenBank/DDBJ databases">
        <title>Draft genome sequence of Streptomyces natalensis ATCC 27448, producer of the antifungal pimaricin.</title>
        <authorList>
            <person name="Mendes M.V."/>
            <person name="Beites T."/>
            <person name="Pires S."/>
            <person name="Santos C.L."/>
            <person name="Moradas-Ferreira P."/>
        </authorList>
    </citation>
    <scope>NUCLEOTIDE SEQUENCE [LARGE SCALE GENOMIC DNA]</scope>
    <source>
        <strain evidence="1 2">ATCC 27448</strain>
    </source>
</reference>
<proteinExistence type="predicted"/>
<keyword evidence="2" id="KW-1185">Reference proteome</keyword>
<dbReference type="PATRIC" id="fig|1240678.4.peg.5518"/>
<gene>
    <name evidence="1" type="ORF">SNA_25900</name>
</gene>
<dbReference type="EMBL" id="JRKI01000033">
    <property type="protein sequence ID" value="KIZ15650.1"/>
    <property type="molecule type" value="Genomic_DNA"/>
</dbReference>
<name>A0A0D7CIF8_9ACTN</name>
<accession>A0A0D7CIF8</accession>
<dbReference type="AlphaFoldDB" id="A0A0D7CIF8"/>
<dbReference type="RefSeq" id="WP_030064090.1">
    <property type="nucleotide sequence ID" value="NZ_JRKI01000033.1"/>
</dbReference>
<dbReference type="Proteomes" id="UP000032458">
    <property type="component" value="Unassembled WGS sequence"/>
</dbReference>
<comment type="caution">
    <text evidence="1">The sequence shown here is derived from an EMBL/GenBank/DDBJ whole genome shotgun (WGS) entry which is preliminary data.</text>
</comment>